<evidence type="ECO:0000256" key="1">
    <source>
        <dbReference type="ARBA" id="ARBA00023157"/>
    </source>
</evidence>
<reference evidence="4 5" key="1">
    <citation type="submission" date="2019-05" db="EMBL/GenBank/DDBJ databases">
        <authorList>
            <person name="Lee S.D."/>
        </authorList>
    </citation>
    <scope>NUCLEOTIDE SEQUENCE [LARGE SCALE GENOMIC DNA]</scope>
    <source>
        <strain evidence="4 5">C5-26</strain>
    </source>
</reference>
<sequence>MRDLDSRSTELGRADGMRAVGATTLGRRGGAMRRPHVSYLICTNARSGSWLLAEAMRSTEVAGRPEEFFNPSLRPLYLRDLGLAADAPADEVFRRMLDAGTTDNGIFGAKVHRMQFGAMLDVLREVTGDKDADEVTLLAGVFPALTLIHHRRIDRVGQALSWYRALATDNWWHVAGMRDVRGEDGITLDVDRVAALERRLCADDAAWTELFARAALPVITSTYEDLIDDREATVRRLVRAVGGPADVTVPRPALVQQSDRTTERWRARYTRAARSRQRAGRAGASIVVVTHDEGANLLRTVAALRRTTPPCTEIVVVDDCSSDGSVEDTATRHPGVRLVRTRERLGVAGARNAGADVASGDVVVFSDAHVQPFEGWLPRLLDALQDPEVAEVAPTVCDMHQPAVRGFGFTWPGLGMEVRWLRERPSEPAEVPFICGCFLAMRRATFDELGGFDNGMVRWGSEDAELSMRVWRHGLRCLVVPDAVVSHLFRPTFGYAVEWEHTLHNMLRLAALHFPPDLLTSTIERFQDHAAFPAAIARLDLTDVQERRAGHERGHTRDGRAFFDRFGIPMPAPAAGPKRDECGPPGRRLTSVLEGQAPQAFTEGVL</sequence>
<dbReference type="InterPro" id="IPR001173">
    <property type="entry name" value="Glyco_trans_2-like"/>
</dbReference>
<feature type="domain" description="Sulphotransferase Stf0" evidence="3">
    <location>
        <begin position="38"/>
        <end position="271"/>
    </location>
</feature>
<name>A0A563E716_9MICO</name>
<keyword evidence="5" id="KW-1185">Reference proteome</keyword>
<dbReference type="GO" id="GO:0004653">
    <property type="term" value="F:polypeptide N-acetylgalactosaminyltransferase activity"/>
    <property type="evidence" value="ECO:0007669"/>
    <property type="project" value="TreeGrafter"/>
</dbReference>
<evidence type="ECO:0000313" key="5">
    <source>
        <dbReference type="Proteomes" id="UP000320244"/>
    </source>
</evidence>
<gene>
    <name evidence="4" type="ORF">FGL98_03075</name>
</gene>
<dbReference type="OrthoDB" id="9771846at2"/>
<evidence type="ECO:0000259" key="3">
    <source>
        <dbReference type="Pfam" id="PF09037"/>
    </source>
</evidence>
<protein>
    <submittedName>
        <fullName evidence="4">Glycosyltransferase</fullName>
    </submittedName>
</protein>
<keyword evidence="1" id="KW-1015">Disulfide bond</keyword>
<dbReference type="Pfam" id="PF00535">
    <property type="entry name" value="Glycos_transf_2"/>
    <property type="match status" value="1"/>
</dbReference>
<keyword evidence="4" id="KW-0808">Transferase</keyword>
<evidence type="ECO:0000259" key="2">
    <source>
        <dbReference type="Pfam" id="PF00535"/>
    </source>
</evidence>
<organism evidence="4 5">
    <name type="scientific">Leekyejoonella antrihumi</name>
    <dbReference type="NCBI Taxonomy" id="1660198"/>
    <lineage>
        <taxon>Bacteria</taxon>
        <taxon>Bacillati</taxon>
        <taxon>Actinomycetota</taxon>
        <taxon>Actinomycetes</taxon>
        <taxon>Micrococcales</taxon>
        <taxon>Dermacoccaceae</taxon>
        <taxon>Leekyejoonella</taxon>
    </lineage>
</organism>
<dbReference type="Gene3D" id="3.40.50.300">
    <property type="entry name" value="P-loop containing nucleotide triphosphate hydrolases"/>
    <property type="match status" value="1"/>
</dbReference>
<dbReference type="PANTHER" id="PTHR11675:SF126">
    <property type="entry name" value="RICIN B LECTIN DOMAIN-CONTAINING PROTEIN"/>
    <property type="match status" value="1"/>
</dbReference>
<dbReference type="InterPro" id="IPR029044">
    <property type="entry name" value="Nucleotide-diphossugar_trans"/>
</dbReference>
<dbReference type="Pfam" id="PF09037">
    <property type="entry name" value="Sulphotransf"/>
    <property type="match status" value="1"/>
</dbReference>
<dbReference type="SUPFAM" id="SSF53448">
    <property type="entry name" value="Nucleotide-diphospho-sugar transferases"/>
    <property type="match status" value="1"/>
</dbReference>
<dbReference type="PANTHER" id="PTHR11675">
    <property type="entry name" value="N-ACETYLGALACTOSAMINYLTRANSFERASE"/>
    <property type="match status" value="1"/>
</dbReference>
<proteinExistence type="predicted"/>
<comment type="caution">
    <text evidence="4">The sequence shown here is derived from an EMBL/GenBank/DDBJ whole genome shotgun (WGS) entry which is preliminary data.</text>
</comment>
<dbReference type="Gene3D" id="3.90.550.10">
    <property type="entry name" value="Spore Coat Polysaccharide Biosynthesis Protein SpsA, Chain A"/>
    <property type="match status" value="1"/>
</dbReference>
<evidence type="ECO:0000313" key="4">
    <source>
        <dbReference type="EMBL" id="TWP38225.1"/>
    </source>
</evidence>
<reference evidence="4 5" key="2">
    <citation type="submission" date="2019-08" db="EMBL/GenBank/DDBJ databases">
        <title>Jejuicoccus antrihumi gen. nov., sp. nov., a new member of the family Dermacoccaceae isolated from a cave.</title>
        <authorList>
            <person name="Schumann P."/>
            <person name="Kim I.S."/>
        </authorList>
    </citation>
    <scope>NUCLEOTIDE SEQUENCE [LARGE SCALE GENOMIC DNA]</scope>
    <source>
        <strain evidence="4 5">C5-26</strain>
    </source>
</reference>
<feature type="domain" description="Glycosyltransferase 2-like" evidence="2">
    <location>
        <begin position="285"/>
        <end position="449"/>
    </location>
</feature>
<dbReference type="InterPro" id="IPR024628">
    <property type="entry name" value="Sulfotransferase_Stf0_dom"/>
</dbReference>
<dbReference type="AlphaFoldDB" id="A0A563E716"/>
<dbReference type="Proteomes" id="UP000320244">
    <property type="component" value="Unassembled WGS sequence"/>
</dbReference>
<dbReference type="InterPro" id="IPR027417">
    <property type="entry name" value="P-loop_NTPase"/>
</dbReference>
<dbReference type="SUPFAM" id="SSF52540">
    <property type="entry name" value="P-loop containing nucleoside triphosphate hydrolases"/>
    <property type="match status" value="1"/>
</dbReference>
<dbReference type="EMBL" id="VCQV01000003">
    <property type="protein sequence ID" value="TWP38225.1"/>
    <property type="molecule type" value="Genomic_DNA"/>
</dbReference>
<dbReference type="GO" id="GO:0006493">
    <property type="term" value="P:protein O-linked glycosylation"/>
    <property type="evidence" value="ECO:0007669"/>
    <property type="project" value="TreeGrafter"/>
</dbReference>
<accession>A0A563E716</accession>